<dbReference type="PATRIC" id="fig|1121098.3.peg.3728"/>
<dbReference type="OrthoDB" id="9796381at2"/>
<dbReference type="GeneID" id="60060527"/>
<dbReference type="Gene3D" id="3.40.630.30">
    <property type="match status" value="1"/>
</dbReference>
<keyword evidence="3" id="KW-1185">Reference proteome</keyword>
<proteinExistence type="predicted"/>
<dbReference type="RefSeq" id="WP_005944396.1">
    <property type="nucleotide sequence ID" value="NZ_KB890368.1"/>
</dbReference>
<feature type="domain" description="N-acetyltransferase" evidence="1">
    <location>
        <begin position="1"/>
        <end position="162"/>
    </location>
</feature>
<dbReference type="EMBL" id="AQHY01000039">
    <property type="protein sequence ID" value="EOA52996.1"/>
    <property type="molecule type" value="Genomic_DNA"/>
</dbReference>
<organism evidence="2 3">
    <name type="scientific">Phocaeicola massiliensis B84634 = Timone 84634 = DSM 17679 = JCM 13223</name>
    <dbReference type="NCBI Taxonomy" id="1121098"/>
    <lineage>
        <taxon>Bacteria</taxon>
        <taxon>Pseudomonadati</taxon>
        <taxon>Bacteroidota</taxon>
        <taxon>Bacteroidia</taxon>
        <taxon>Bacteroidales</taxon>
        <taxon>Bacteroidaceae</taxon>
        <taxon>Phocaeicola</taxon>
    </lineage>
</organism>
<dbReference type="InterPro" id="IPR000182">
    <property type="entry name" value="GNAT_dom"/>
</dbReference>
<evidence type="ECO:0000313" key="2">
    <source>
        <dbReference type="EMBL" id="EOA52996.1"/>
    </source>
</evidence>
<dbReference type="SUPFAM" id="SSF55729">
    <property type="entry name" value="Acyl-CoA N-acyltransferases (Nat)"/>
    <property type="match status" value="1"/>
</dbReference>
<sequence>MRIRKTTLNDLEPVMAMYDYARKFMQEHGNPNQWINGYPSEEYIRREIADGHSYICENEQGETVGTFCFIVGEDPTYAVIDNGKWLNDAPYGVIHRMASNGKEKGIADQCIRWCFEQHHNIRVDTHHDNYVMQNILKKNGFEECGIIYTHNGSPRIAYQKNV</sequence>
<dbReference type="InterPro" id="IPR016181">
    <property type="entry name" value="Acyl_CoA_acyltransferase"/>
</dbReference>
<dbReference type="STRING" id="1121098.HMPREF1534_03650"/>
<dbReference type="HOGENOM" id="CLU_013985_13_0_10"/>
<dbReference type="AlphaFoldDB" id="U6RB97"/>
<dbReference type="eggNOG" id="COG0456">
    <property type="taxonomic scope" value="Bacteria"/>
</dbReference>
<dbReference type="PROSITE" id="PS51186">
    <property type="entry name" value="GNAT"/>
    <property type="match status" value="1"/>
</dbReference>
<evidence type="ECO:0000259" key="1">
    <source>
        <dbReference type="PROSITE" id="PS51186"/>
    </source>
</evidence>
<gene>
    <name evidence="2" type="ORF">HMPREF1534_03650</name>
</gene>
<name>U6RB97_9BACT</name>
<protein>
    <recommendedName>
        <fullName evidence="1">N-acetyltransferase domain-containing protein</fullName>
    </recommendedName>
</protein>
<evidence type="ECO:0000313" key="3">
    <source>
        <dbReference type="Proteomes" id="UP000017831"/>
    </source>
</evidence>
<reference evidence="2 3" key="1">
    <citation type="submission" date="2013-04" db="EMBL/GenBank/DDBJ databases">
        <title>The Genome Sequence of Bacteroides massiliensis DSM 17679.</title>
        <authorList>
            <consortium name="The Broad Institute Genomics Platform"/>
            <person name="Earl A."/>
            <person name="Ward D."/>
            <person name="Feldgarden M."/>
            <person name="Gevers D."/>
            <person name="Martens E."/>
            <person name="Fenner L."/>
            <person name="Roux V."/>
            <person name="Mallet M.N."/>
            <person name="Raoult D."/>
            <person name="Walker B."/>
            <person name="Young S."/>
            <person name="Zeng Q."/>
            <person name="Gargeya S."/>
            <person name="Fitzgerald M."/>
            <person name="Haas B."/>
            <person name="Abouelleil A."/>
            <person name="Allen A.W."/>
            <person name="Alvarado L."/>
            <person name="Arachchi H.M."/>
            <person name="Berlin A.M."/>
            <person name="Chapman S.B."/>
            <person name="Gainer-Dewar J."/>
            <person name="Goldberg J."/>
            <person name="Griggs A."/>
            <person name="Gujja S."/>
            <person name="Hansen M."/>
            <person name="Howarth C."/>
            <person name="Imamovic A."/>
            <person name="Ireland A."/>
            <person name="Larimer J."/>
            <person name="McCowan C."/>
            <person name="Murphy C."/>
            <person name="Pearson M."/>
            <person name="Poon T.W."/>
            <person name="Priest M."/>
            <person name="Roberts A."/>
            <person name="Saif S."/>
            <person name="Shea T."/>
            <person name="Sisk P."/>
            <person name="Sykes S."/>
            <person name="Wortman J."/>
            <person name="Nusbaum C."/>
            <person name="Birren B."/>
        </authorList>
    </citation>
    <scope>NUCLEOTIDE SEQUENCE [LARGE SCALE GENOMIC DNA]</scope>
    <source>
        <strain evidence="3">B84634 / Timone 84634 / DSM 17679 / JCM 13223</strain>
    </source>
</reference>
<dbReference type="Proteomes" id="UP000017831">
    <property type="component" value="Unassembled WGS sequence"/>
</dbReference>
<comment type="caution">
    <text evidence="2">The sequence shown here is derived from an EMBL/GenBank/DDBJ whole genome shotgun (WGS) entry which is preliminary data.</text>
</comment>
<accession>U6RB97</accession>
<dbReference type="GO" id="GO:0016747">
    <property type="term" value="F:acyltransferase activity, transferring groups other than amino-acyl groups"/>
    <property type="evidence" value="ECO:0007669"/>
    <property type="project" value="InterPro"/>
</dbReference>